<proteinExistence type="predicted"/>
<evidence type="ECO:0000313" key="2">
    <source>
        <dbReference type="EMBL" id="NIJ57665.1"/>
    </source>
</evidence>
<sequence>MIIRLKTRYGHFAGACLCHGAEARRVVCTMEDALSRRAVLKGVTATLAAGALGQATPLAAEAPATIVLANARIFDGVSAGLIDGRDVAIAGGRIAALIPRGEAVEDAQVIDCAGKVIMPGLIDAHWHSFMAALPQAVAMTADAAYIHLLAVQEAGRTLLRGFTSVRDVGGPTFALKRAVDEGRFPGPRIFPSGAMISQTAGHGDFRFRSQIPSAPAAPLSPAEKEGIAIIADGVPEVLKRAREQLLLGASQLKIMVGGGVSSLYDPLDSIQFTAPEIRAAVDAASDWGTYVCAHVYTPEGIERALACGVKSIEHGQLADAQTAKHIADAGAWWSLQPFLADEDANPQSTPEQQAQQKAIAEGTVRAFELARQYDVNVAIGTDILFSPAKTATQGRQIAKLARWMSNVDVLRLATSRNAALLALSGARNPYPGNLGLIEARAHADLLVVDGNPLEDIGIIGDPERRMQLIMKAGIVYKNTLAA</sequence>
<dbReference type="InterPro" id="IPR032466">
    <property type="entry name" value="Metal_Hydrolase"/>
</dbReference>
<name>A0ABX0V091_9HYPH</name>
<dbReference type="Gene3D" id="2.30.40.10">
    <property type="entry name" value="Urease, subunit C, domain 1"/>
    <property type="match status" value="1"/>
</dbReference>
<dbReference type="PROSITE" id="PS51318">
    <property type="entry name" value="TAT"/>
    <property type="match status" value="1"/>
</dbReference>
<protein>
    <submittedName>
        <fullName evidence="2">Imidazolonepropionase-like amidohydrolase</fullName>
    </submittedName>
</protein>
<dbReference type="Proteomes" id="UP001429580">
    <property type="component" value="Unassembled WGS sequence"/>
</dbReference>
<reference evidence="2 3" key="1">
    <citation type="submission" date="2020-03" db="EMBL/GenBank/DDBJ databases">
        <title>Genomic Encyclopedia of Type Strains, Phase IV (KMG-IV): sequencing the most valuable type-strain genomes for metagenomic binning, comparative biology and taxonomic classification.</title>
        <authorList>
            <person name="Goeker M."/>
        </authorList>
    </citation>
    <scope>NUCLEOTIDE SEQUENCE [LARGE SCALE GENOMIC DNA]</scope>
    <source>
        <strain evidence="2 3">DSM 103870</strain>
    </source>
</reference>
<dbReference type="Pfam" id="PF01979">
    <property type="entry name" value="Amidohydro_1"/>
    <property type="match status" value="1"/>
</dbReference>
<accession>A0ABX0V091</accession>
<dbReference type="InterPro" id="IPR006680">
    <property type="entry name" value="Amidohydro-rel"/>
</dbReference>
<dbReference type="EMBL" id="JAASQI010000003">
    <property type="protein sequence ID" value="NIJ57665.1"/>
    <property type="molecule type" value="Genomic_DNA"/>
</dbReference>
<dbReference type="SUPFAM" id="SSF51338">
    <property type="entry name" value="Composite domain of metallo-dependent hydrolases"/>
    <property type="match status" value="2"/>
</dbReference>
<dbReference type="PANTHER" id="PTHR43135">
    <property type="entry name" value="ALPHA-D-RIBOSE 1-METHYLPHOSPHONATE 5-TRIPHOSPHATE DIPHOSPHATASE"/>
    <property type="match status" value="1"/>
</dbReference>
<feature type="domain" description="Amidohydrolase-related" evidence="1">
    <location>
        <begin position="116"/>
        <end position="457"/>
    </location>
</feature>
<evidence type="ECO:0000313" key="3">
    <source>
        <dbReference type="Proteomes" id="UP001429580"/>
    </source>
</evidence>
<evidence type="ECO:0000259" key="1">
    <source>
        <dbReference type="Pfam" id="PF01979"/>
    </source>
</evidence>
<dbReference type="Gene3D" id="3.20.20.140">
    <property type="entry name" value="Metal-dependent hydrolases"/>
    <property type="match status" value="1"/>
</dbReference>
<organism evidence="2 3">
    <name type="scientific">Pseudochelatococcus lubricantis</name>
    <dbReference type="NCBI Taxonomy" id="1538102"/>
    <lineage>
        <taxon>Bacteria</taxon>
        <taxon>Pseudomonadati</taxon>
        <taxon>Pseudomonadota</taxon>
        <taxon>Alphaproteobacteria</taxon>
        <taxon>Hyphomicrobiales</taxon>
        <taxon>Chelatococcaceae</taxon>
        <taxon>Pseudochelatococcus</taxon>
    </lineage>
</organism>
<dbReference type="SUPFAM" id="SSF51556">
    <property type="entry name" value="Metallo-dependent hydrolases"/>
    <property type="match status" value="1"/>
</dbReference>
<dbReference type="InterPro" id="IPR057744">
    <property type="entry name" value="OTAase-like"/>
</dbReference>
<dbReference type="InterPro" id="IPR006311">
    <property type="entry name" value="TAT_signal"/>
</dbReference>
<dbReference type="InterPro" id="IPR011059">
    <property type="entry name" value="Metal-dep_hydrolase_composite"/>
</dbReference>
<comment type="caution">
    <text evidence="2">The sequence shown here is derived from an EMBL/GenBank/DDBJ whole genome shotgun (WGS) entry which is preliminary data.</text>
</comment>
<dbReference type="RefSeq" id="WP_166950503.1">
    <property type="nucleotide sequence ID" value="NZ_JAASQI010000003.1"/>
</dbReference>
<keyword evidence="3" id="KW-1185">Reference proteome</keyword>
<dbReference type="CDD" id="cd01299">
    <property type="entry name" value="Met_dep_hydrolase_A"/>
    <property type="match status" value="1"/>
</dbReference>
<dbReference type="PANTHER" id="PTHR43135:SF3">
    <property type="entry name" value="ALPHA-D-RIBOSE 1-METHYLPHOSPHONATE 5-TRIPHOSPHATE DIPHOSPHATASE"/>
    <property type="match status" value="1"/>
</dbReference>
<gene>
    <name evidence="2" type="ORF">FHS82_001501</name>
</gene>
<dbReference type="InterPro" id="IPR051781">
    <property type="entry name" value="Metallo-dep_Hydrolase"/>
</dbReference>